<keyword evidence="4" id="KW-0493">Microtubule</keyword>
<dbReference type="InterPro" id="IPR024317">
    <property type="entry name" value="Dynein_heavy_chain_D4_dom"/>
</dbReference>
<protein>
    <recommendedName>
        <fullName evidence="13">Dynein heavy chain AAA module D4 domain-containing protein</fullName>
    </recommendedName>
</protein>
<keyword evidence="10" id="KW-0505">Motor protein</keyword>
<gene>
    <name evidence="14" type="ORF">PXEA_LOCUS31062</name>
</gene>
<dbReference type="InterPro" id="IPR026983">
    <property type="entry name" value="DHC"/>
</dbReference>
<keyword evidence="8" id="KW-0175">Coiled coil</keyword>
<evidence type="ECO:0000256" key="1">
    <source>
        <dbReference type="ARBA" id="ARBA00004430"/>
    </source>
</evidence>
<dbReference type="EMBL" id="CAAALY010255530">
    <property type="protein sequence ID" value="VEL37622.1"/>
    <property type="molecule type" value="Genomic_DNA"/>
</dbReference>
<dbReference type="Gene3D" id="1.20.920.20">
    <property type="match status" value="1"/>
</dbReference>
<evidence type="ECO:0000313" key="15">
    <source>
        <dbReference type="Proteomes" id="UP000784294"/>
    </source>
</evidence>
<feature type="domain" description="Dynein heavy chain AAA module D4" evidence="13">
    <location>
        <begin position="1"/>
        <end position="209"/>
    </location>
</feature>
<keyword evidence="5" id="KW-0547">Nucleotide-binding</keyword>
<dbReference type="FunFam" id="3.40.50.300:FF:002141">
    <property type="entry name" value="Dynein heavy chain"/>
    <property type="match status" value="1"/>
</dbReference>
<evidence type="ECO:0000256" key="7">
    <source>
        <dbReference type="ARBA" id="ARBA00023017"/>
    </source>
</evidence>
<keyword evidence="15" id="KW-1185">Reference proteome</keyword>
<dbReference type="GO" id="GO:0030286">
    <property type="term" value="C:dynein complex"/>
    <property type="evidence" value="ECO:0007669"/>
    <property type="project" value="UniProtKB-KW"/>
</dbReference>
<feature type="non-terminal residue" evidence="14">
    <location>
        <position position="1"/>
    </location>
</feature>
<accession>A0A3S5CPI1</accession>
<evidence type="ECO:0000256" key="11">
    <source>
        <dbReference type="ARBA" id="ARBA00023212"/>
    </source>
</evidence>
<dbReference type="Pfam" id="PF12780">
    <property type="entry name" value="AAA_8"/>
    <property type="match status" value="1"/>
</dbReference>
<dbReference type="PANTHER" id="PTHR22878:SF66">
    <property type="entry name" value="DYNEIN AXONEMAL HEAVY CHAIN 7"/>
    <property type="match status" value="1"/>
</dbReference>
<dbReference type="Proteomes" id="UP000784294">
    <property type="component" value="Unassembled WGS sequence"/>
</dbReference>
<keyword evidence="11" id="KW-0206">Cytoskeleton</keyword>
<comment type="subcellular location">
    <subcellularLocation>
        <location evidence="1">Cytoplasm</location>
        <location evidence="1">Cytoskeleton</location>
        <location evidence="1">Cilium axoneme</location>
    </subcellularLocation>
</comment>
<comment type="similarity">
    <text evidence="2">Belongs to the dynein heavy chain family.</text>
</comment>
<dbReference type="GO" id="GO:0045505">
    <property type="term" value="F:dynein intermediate chain binding"/>
    <property type="evidence" value="ECO:0007669"/>
    <property type="project" value="InterPro"/>
</dbReference>
<keyword evidence="3" id="KW-0963">Cytoplasm</keyword>
<keyword evidence="12" id="KW-0966">Cell projection</keyword>
<dbReference type="InterPro" id="IPR027417">
    <property type="entry name" value="P-loop_NTPase"/>
</dbReference>
<evidence type="ECO:0000256" key="12">
    <source>
        <dbReference type="ARBA" id="ARBA00023273"/>
    </source>
</evidence>
<evidence type="ECO:0000313" key="14">
    <source>
        <dbReference type="EMBL" id="VEL37622.1"/>
    </source>
</evidence>
<dbReference type="OrthoDB" id="10266008at2759"/>
<evidence type="ECO:0000256" key="10">
    <source>
        <dbReference type="ARBA" id="ARBA00023175"/>
    </source>
</evidence>
<comment type="caution">
    <text evidence="14">The sequence shown here is derived from an EMBL/GenBank/DDBJ whole genome shotgun (WGS) entry which is preliminary data.</text>
</comment>
<evidence type="ECO:0000256" key="8">
    <source>
        <dbReference type="ARBA" id="ARBA00023054"/>
    </source>
</evidence>
<proteinExistence type="inferred from homology"/>
<keyword evidence="7" id="KW-0243">Dynein</keyword>
<evidence type="ECO:0000256" key="9">
    <source>
        <dbReference type="ARBA" id="ARBA00023069"/>
    </source>
</evidence>
<keyword evidence="6" id="KW-0067">ATP-binding</keyword>
<sequence length="354" mass="40411">VEITKSYGTNEWRDDLKRILRKATETDNHAVFLFTDSQIKRESFLEDVNNLLNAGEVPNLYPTDEKQEVCEKMRQVDRVRDRNRQTDGSPAALFNFFIQRVREQLHVVLAMSPIGEAFRSRLRKFPSLVNCCTIDWFQAWPEDALTAVATRSLSEIQMDDEACDSSIQLCKYFHTSTCTLSDRYRIEVGRYNYVTPTSYLELITTFMTLLEKKRTEVLSLKRRYEVGLAKLGNAAGEIAEMSQELQELQPRLVQASKEVDATMVTVELQSTEAAKQEKIVRADEAVAGEQARAAEAIKVECDADLAEAIPILESAIRALETLTPAVSGTHLIRIIEFYGEHVAWRFEDNLFRLK</sequence>
<dbReference type="PANTHER" id="PTHR22878">
    <property type="entry name" value="DYNEIN HEAVY CHAIN 6, AXONEMAL-LIKE-RELATED"/>
    <property type="match status" value="1"/>
</dbReference>
<dbReference type="SUPFAM" id="SSF52540">
    <property type="entry name" value="P-loop containing nucleoside triphosphate hydrolases"/>
    <property type="match status" value="1"/>
</dbReference>
<dbReference type="AlphaFoldDB" id="A0A3S5CPI1"/>
<reference evidence="14" key="1">
    <citation type="submission" date="2018-11" db="EMBL/GenBank/DDBJ databases">
        <authorList>
            <consortium name="Pathogen Informatics"/>
        </authorList>
    </citation>
    <scope>NUCLEOTIDE SEQUENCE</scope>
</reference>
<evidence type="ECO:0000256" key="2">
    <source>
        <dbReference type="ARBA" id="ARBA00008887"/>
    </source>
</evidence>
<dbReference type="GO" id="GO:0051959">
    <property type="term" value="F:dynein light intermediate chain binding"/>
    <property type="evidence" value="ECO:0007669"/>
    <property type="project" value="InterPro"/>
</dbReference>
<dbReference type="GO" id="GO:0005874">
    <property type="term" value="C:microtubule"/>
    <property type="evidence" value="ECO:0007669"/>
    <property type="project" value="UniProtKB-KW"/>
</dbReference>
<keyword evidence="9" id="KW-0969">Cilium</keyword>
<evidence type="ECO:0000256" key="3">
    <source>
        <dbReference type="ARBA" id="ARBA00022490"/>
    </source>
</evidence>
<evidence type="ECO:0000256" key="5">
    <source>
        <dbReference type="ARBA" id="ARBA00022741"/>
    </source>
</evidence>
<organism evidence="14 15">
    <name type="scientific">Protopolystoma xenopodis</name>
    <dbReference type="NCBI Taxonomy" id="117903"/>
    <lineage>
        <taxon>Eukaryota</taxon>
        <taxon>Metazoa</taxon>
        <taxon>Spiralia</taxon>
        <taxon>Lophotrochozoa</taxon>
        <taxon>Platyhelminthes</taxon>
        <taxon>Monogenea</taxon>
        <taxon>Polyopisthocotylea</taxon>
        <taxon>Polystomatidea</taxon>
        <taxon>Polystomatidae</taxon>
        <taxon>Protopolystoma</taxon>
    </lineage>
</organism>
<evidence type="ECO:0000259" key="13">
    <source>
        <dbReference type="Pfam" id="PF12780"/>
    </source>
</evidence>
<evidence type="ECO:0000256" key="4">
    <source>
        <dbReference type="ARBA" id="ARBA00022701"/>
    </source>
</evidence>
<evidence type="ECO:0000256" key="6">
    <source>
        <dbReference type="ARBA" id="ARBA00022840"/>
    </source>
</evidence>
<dbReference type="Gene3D" id="3.40.50.300">
    <property type="entry name" value="P-loop containing nucleotide triphosphate hydrolases"/>
    <property type="match status" value="1"/>
</dbReference>
<dbReference type="GO" id="GO:0005524">
    <property type="term" value="F:ATP binding"/>
    <property type="evidence" value="ECO:0007669"/>
    <property type="project" value="UniProtKB-KW"/>
</dbReference>
<name>A0A3S5CPI1_9PLAT</name>
<dbReference type="GO" id="GO:0005930">
    <property type="term" value="C:axoneme"/>
    <property type="evidence" value="ECO:0007669"/>
    <property type="project" value="UniProtKB-SubCell"/>
</dbReference>
<dbReference type="GO" id="GO:0007018">
    <property type="term" value="P:microtubule-based movement"/>
    <property type="evidence" value="ECO:0007669"/>
    <property type="project" value="InterPro"/>
</dbReference>